<evidence type="ECO:0000313" key="2">
    <source>
        <dbReference type="EMBL" id="KAJ8888933.1"/>
    </source>
</evidence>
<name>A0ABQ9HX31_9NEOP</name>
<comment type="caution">
    <text evidence="2">The sequence shown here is derived from an EMBL/GenBank/DDBJ whole genome shotgun (WGS) entry which is preliminary data.</text>
</comment>
<reference evidence="2 3" key="1">
    <citation type="submission" date="2023-02" db="EMBL/GenBank/DDBJ databases">
        <title>LHISI_Scaffold_Assembly.</title>
        <authorList>
            <person name="Stuart O.P."/>
            <person name="Cleave R."/>
            <person name="Magrath M.J.L."/>
            <person name="Mikheyev A.S."/>
        </authorList>
    </citation>
    <scope>NUCLEOTIDE SEQUENCE [LARGE SCALE GENOMIC DNA]</scope>
    <source>
        <strain evidence="2">Daus_M_001</strain>
        <tissue evidence="2">Leg muscle</tissue>
    </source>
</reference>
<proteinExistence type="predicted"/>
<keyword evidence="3" id="KW-1185">Reference proteome</keyword>
<dbReference type="Proteomes" id="UP001159363">
    <property type="component" value="Chromosome 3"/>
</dbReference>
<evidence type="ECO:0000256" key="1">
    <source>
        <dbReference type="SAM" id="MobiDB-lite"/>
    </source>
</evidence>
<accession>A0ABQ9HX31</accession>
<sequence length="100" mass="10667">MGAAGPLPPTKSMTAFPSLVRHLDHVMPASQSRTTMGGGKNEIPEKTRRKAASSGTIPTCENPGVIRPGIEPGSPRWEASKLTAQPPRSIHFKRRNACAP</sequence>
<organism evidence="2 3">
    <name type="scientific">Dryococelus australis</name>
    <dbReference type="NCBI Taxonomy" id="614101"/>
    <lineage>
        <taxon>Eukaryota</taxon>
        <taxon>Metazoa</taxon>
        <taxon>Ecdysozoa</taxon>
        <taxon>Arthropoda</taxon>
        <taxon>Hexapoda</taxon>
        <taxon>Insecta</taxon>
        <taxon>Pterygota</taxon>
        <taxon>Neoptera</taxon>
        <taxon>Polyneoptera</taxon>
        <taxon>Phasmatodea</taxon>
        <taxon>Verophasmatodea</taxon>
        <taxon>Anareolatae</taxon>
        <taxon>Phasmatidae</taxon>
        <taxon>Eurycanthinae</taxon>
        <taxon>Dryococelus</taxon>
    </lineage>
</organism>
<feature type="region of interest" description="Disordered" evidence="1">
    <location>
        <begin position="27"/>
        <end position="100"/>
    </location>
</feature>
<feature type="compositionally biased region" description="Basic residues" evidence="1">
    <location>
        <begin position="90"/>
        <end position="100"/>
    </location>
</feature>
<gene>
    <name evidence="2" type="ORF">PR048_008427</name>
</gene>
<dbReference type="EMBL" id="JARBHB010000003">
    <property type="protein sequence ID" value="KAJ8888933.1"/>
    <property type="molecule type" value="Genomic_DNA"/>
</dbReference>
<evidence type="ECO:0000313" key="3">
    <source>
        <dbReference type="Proteomes" id="UP001159363"/>
    </source>
</evidence>
<protein>
    <submittedName>
        <fullName evidence="2">Uncharacterized protein</fullName>
    </submittedName>
</protein>